<protein>
    <submittedName>
        <fullName evidence="2">Uncharacterized protein</fullName>
    </submittedName>
</protein>
<name>A0A917ZUM9_9ACTN</name>
<comment type="caution">
    <text evidence="2">The sequence shown here is derived from an EMBL/GenBank/DDBJ whole genome shotgun (WGS) entry which is preliminary data.</text>
</comment>
<evidence type="ECO:0000313" key="2">
    <source>
        <dbReference type="EMBL" id="GGO94523.1"/>
    </source>
</evidence>
<dbReference type="AlphaFoldDB" id="A0A917ZUM9"/>
<evidence type="ECO:0000256" key="1">
    <source>
        <dbReference type="SAM" id="Phobius"/>
    </source>
</evidence>
<keyword evidence="3" id="KW-1185">Reference proteome</keyword>
<feature type="transmembrane region" description="Helical" evidence="1">
    <location>
        <begin position="53"/>
        <end position="70"/>
    </location>
</feature>
<sequence>MDAALTAATAVAAIVLGCVTGALVGSAQAVAAGRNTAFLIGMMLCARTAVGQAAVMVPVAWLVVVLLFGFRIGRDPYPWTILPEPAHVRHAIAGSTLMFGLGIAAQLHASRKTS</sequence>
<dbReference type="EMBL" id="BMMS01000023">
    <property type="protein sequence ID" value="GGO94523.1"/>
    <property type="molecule type" value="Genomic_DNA"/>
</dbReference>
<accession>A0A917ZUM9</accession>
<reference evidence="2" key="1">
    <citation type="journal article" date="2014" name="Int. J. Syst. Evol. Microbiol.">
        <title>Complete genome sequence of Corynebacterium casei LMG S-19264T (=DSM 44701T), isolated from a smear-ripened cheese.</title>
        <authorList>
            <consortium name="US DOE Joint Genome Institute (JGI-PGF)"/>
            <person name="Walter F."/>
            <person name="Albersmeier A."/>
            <person name="Kalinowski J."/>
            <person name="Ruckert C."/>
        </authorList>
    </citation>
    <scope>NUCLEOTIDE SEQUENCE</scope>
    <source>
        <strain evidence="2">CGMCC 4.7201</strain>
    </source>
</reference>
<gene>
    <name evidence="2" type="ORF">GCM10012280_49630</name>
</gene>
<evidence type="ECO:0000313" key="3">
    <source>
        <dbReference type="Proteomes" id="UP000641932"/>
    </source>
</evidence>
<keyword evidence="1" id="KW-0812">Transmembrane</keyword>
<organism evidence="2 3">
    <name type="scientific">Wenjunlia tyrosinilytica</name>
    <dbReference type="NCBI Taxonomy" id="1544741"/>
    <lineage>
        <taxon>Bacteria</taxon>
        <taxon>Bacillati</taxon>
        <taxon>Actinomycetota</taxon>
        <taxon>Actinomycetes</taxon>
        <taxon>Kitasatosporales</taxon>
        <taxon>Streptomycetaceae</taxon>
        <taxon>Wenjunlia</taxon>
    </lineage>
</organism>
<proteinExistence type="predicted"/>
<feature type="transmembrane region" description="Helical" evidence="1">
    <location>
        <begin position="91"/>
        <end position="109"/>
    </location>
</feature>
<keyword evidence="1" id="KW-1133">Transmembrane helix</keyword>
<dbReference type="RefSeq" id="WP_189134007.1">
    <property type="nucleotide sequence ID" value="NZ_BMMS01000023.1"/>
</dbReference>
<keyword evidence="1" id="KW-0472">Membrane</keyword>
<reference evidence="2" key="2">
    <citation type="submission" date="2020-09" db="EMBL/GenBank/DDBJ databases">
        <authorList>
            <person name="Sun Q."/>
            <person name="Zhou Y."/>
        </authorList>
    </citation>
    <scope>NUCLEOTIDE SEQUENCE</scope>
    <source>
        <strain evidence="2">CGMCC 4.7201</strain>
    </source>
</reference>
<dbReference type="Proteomes" id="UP000641932">
    <property type="component" value="Unassembled WGS sequence"/>
</dbReference>